<dbReference type="RefSeq" id="WP_007125461.1">
    <property type="nucleotide sequence ID" value="NZ_AZFO01000002.1"/>
</dbReference>
<evidence type="ECO:0000313" key="1">
    <source>
        <dbReference type="EMBL" id="EEJ72246.1"/>
    </source>
</evidence>
<dbReference type="AlphaFoldDB" id="C2EMN7"/>
<dbReference type="PATRIC" id="fig|525365.8.peg.675"/>
<accession>C2EMN7</accession>
<reference evidence="1 2" key="1">
    <citation type="submission" date="2009-01" db="EMBL/GenBank/DDBJ databases">
        <authorList>
            <person name="Qin X."/>
            <person name="Bachman B."/>
            <person name="Battles P."/>
            <person name="Bell A."/>
            <person name="Bess C."/>
            <person name="Bickham C."/>
            <person name="Chaboub L."/>
            <person name="Chen D."/>
            <person name="Coyle M."/>
            <person name="Deiros D.R."/>
            <person name="Dinh H."/>
            <person name="Forbes L."/>
            <person name="Fowler G."/>
            <person name="Francisco L."/>
            <person name="Fu Q."/>
            <person name="Gubbala S."/>
            <person name="Hale W."/>
            <person name="Han Y."/>
            <person name="Hemphill L."/>
            <person name="Highlander S.K."/>
            <person name="Hirani K."/>
            <person name="Hogues M."/>
            <person name="Jackson L."/>
            <person name="Jakkamsetti A."/>
            <person name="Javaid M."/>
            <person name="Jiang H."/>
            <person name="Korchina V."/>
            <person name="Kovar C."/>
            <person name="Lara F."/>
            <person name="Lee S."/>
            <person name="Mata R."/>
            <person name="Mathew T."/>
            <person name="Moen C."/>
            <person name="Morales K."/>
            <person name="Munidasa M."/>
            <person name="Nazareth L."/>
            <person name="Ngo R."/>
            <person name="Nguyen L."/>
            <person name="Okwuonu G."/>
            <person name="Ongeri F."/>
            <person name="Patil S."/>
            <person name="Petrosino J."/>
            <person name="Pham C."/>
            <person name="Pham P."/>
            <person name="Pu L.-L."/>
            <person name="Puazo M."/>
            <person name="Raj R."/>
            <person name="Reid J."/>
            <person name="Rouhana J."/>
            <person name="Saada N."/>
            <person name="Shang Y."/>
            <person name="Simmons D."/>
            <person name="Thornton R."/>
            <person name="Warren J."/>
            <person name="Weissenberger G."/>
            <person name="Zhang J."/>
            <person name="Zhang L."/>
            <person name="Zhou C."/>
            <person name="Zhu D."/>
            <person name="Muzny D."/>
            <person name="Worley K."/>
            <person name="Gibbs R."/>
        </authorList>
    </citation>
    <scope>NUCLEOTIDE SEQUENCE [LARGE SCALE GENOMIC DNA]</scope>
    <source>
        <strain evidence="1 2">DSM 16047</strain>
    </source>
</reference>
<gene>
    <name evidence="1" type="ORF">HMPREF0548_0933</name>
</gene>
<dbReference type="eggNOG" id="ENOG50302E1">
    <property type="taxonomic scope" value="Bacteria"/>
</dbReference>
<proteinExistence type="predicted"/>
<dbReference type="HOGENOM" id="CLU_2585238_0_0_9"/>
<protein>
    <submittedName>
        <fullName evidence="1">Uncharacterized protein</fullName>
    </submittedName>
</protein>
<dbReference type="OrthoDB" id="2301950at2"/>
<comment type="caution">
    <text evidence="1">The sequence shown here is derived from an EMBL/GenBank/DDBJ whole genome shotgun (WGS) entry which is preliminary data.</text>
</comment>
<sequence length="80" mass="8928">MSDEVKIVNEFDRNGHHFKIGVSADGQVSVYLDNETKAHHGYHFPGIIQIPKGIEIDGQMILRLPIDCDAEIEKGIADLK</sequence>
<dbReference type="Proteomes" id="UP000005583">
    <property type="component" value="Unassembled WGS sequence"/>
</dbReference>
<dbReference type="STRING" id="525365.HMPREF0548_0933"/>
<name>C2EMN7_9LACO</name>
<organism evidence="1 2">
    <name type="scientific">Lactobacillus ultunensis DSM 16047</name>
    <dbReference type="NCBI Taxonomy" id="525365"/>
    <lineage>
        <taxon>Bacteria</taxon>
        <taxon>Bacillati</taxon>
        <taxon>Bacillota</taxon>
        <taxon>Bacilli</taxon>
        <taxon>Lactobacillales</taxon>
        <taxon>Lactobacillaceae</taxon>
        <taxon>Lactobacillus</taxon>
    </lineage>
</organism>
<keyword evidence="2" id="KW-1185">Reference proteome</keyword>
<evidence type="ECO:0000313" key="2">
    <source>
        <dbReference type="Proteomes" id="UP000005583"/>
    </source>
</evidence>
<dbReference type="EMBL" id="ACGU01000043">
    <property type="protein sequence ID" value="EEJ72246.1"/>
    <property type="molecule type" value="Genomic_DNA"/>
</dbReference>